<reference evidence="13 14" key="1">
    <citation type="submission" date="2024-04" db="EMBL/GenBank/DDBJ databases">
        <title>Phyllosticta paracitricarpa is synonymous to the EU quarantine fungus P. citricarpa based on phylogenomic analyses.</title>
        <authorList>
            <consortium name="Lawrence Berkeley National Laboratory"/>
            <person name="Van Ingen-Buijs V.A."/>
            <person name="Van Westerhoven A.C."/>
            <person name="Haridas S."/>
            <person name="Skiadas P."/>
            <person name="Martin F."/>
            <person name="Groenewald J.Z."/>
            <person name="Crous P.W."/>
            <person name="Seidl M.F."/>
        </authorList>
    </citation>
    <scope>NUCLEOTIDE SEQUENCE [LARGE SCALE GENOMIC DNA]</scope>
    <source>
        <strain evidence="13 14">CBS 123374</strain>
    </source>
</reference>
<evidence type="ECO:0000256" key="4">
    <source>
        <dbReference type="ARBA" id="ARBA00022741"/>
    </source>
</evidence>
<evidence type="ECO:0000313" key="13">
    <source>
        <dbReference type="EMBL" id="KAK8243421.1"/>
    </source>
</evidence>
<comment type="catalytic activity">
    <reaction evidence="7">
        <text>L-threonyl-[protein] + ATP = O-phospho-L-threonyl-[protein] + ADP + H(+)</text>
        <dbReference type="Rhea" id="RHEA:46608"/>
        <dbReference type="Rhea" id="RHEA-COMP:11060"/>
        <dbReference type="Rhea" id="RHEA-COMP:11605"/>
        <dbReference type="ChEBI" id="CHEBI:15378"/>
        <dbReference type="ChEBI" id="CHEBI:30013"/>
        <dbReference type="ChEBI" id="CHEBI:30616"/>
        <dbReference type="ChEBI" id="CHEBI:61977"/>
        <dbReference type="ChEBI" id="CHEBI:456216"/>
        <dbReference type="EC" id="2.7.11.1"/>
    </reaction>
</comment>
<keyword evidence="6 9" id="KW-0067">ATP-binding</keyword>
<dbReference type="PROSITE" id="PS00107">
    <property type="entry name" value="PROTEIN_KINASE_ATP"/>
    <property type="match status" value="1"/>
</dbReference>
<evidence type="ECO:0000256" key="5">
    <source>
        <dbReference type="ARBA" id="ARBA00022777"/>
    </source>
</evidence>
<dbReference type="InterPro" id="IPR051334">
    <property type="entry name" value="SRPK"/>
</dbReference>
<organism evidence="13 14">
    <name type="scientific">Phyllosticta capitalensis</name>
    <dbReference type="NCBI Taxonomy" id="121624"/>
    <lineage>
        <taxon>Eukaryota</taxon>
        <taxon>Fungi</taxon>
        <taxon>Dikarya</taxon>
        <taxon>Ascomycota</taxon>
        <taxon>Pezizomycotina</taxon>
        <taxon>Dothideomycetes</taxon>
        <taxon>Dothideomycetes incertae sedis</taxon>
        <taxon>Botryosphaeriales</taxon>
        <taxon>Phyllostictaceae</taxon>
        <taxon>Phyllosticta</taxon>
    </lineage>
</organism>
<name>A0ABR1YXH3_9PEZI</name>
<feature type="compositionally biased region" description="Basic and acidic residues" evidence="10">
    <location>
        <begin position="481"/>
        <end position="493"/>
    </location>
</feature>
<evidence type="ECO:0000313" key="14">
    <source>
        <dbReference type="Proteomes" id="UP001492380"/>
    </source>
</evidence>
<evidence type="ECO:0000256" key="2">
    <source>
        <dbReference type="ARBA" id="ARBA00022527"/>
    </source>
</evidence>
<keyword evidence="14" id="KW-1185">Reference proteome</keyword>
<feature type="region of interest" description="Disordered" evidence="10">
    <location>
        <begin position="432"/>
        <end position="504"/>
    </location>
</feature>
<evidence type="ECO:0000256" key="3">
    <source>
        <dbReference type="ARBA" id="ARBA00022679"/>
    </source>
</evidence>
<gene>
    <name evidence="13" type="ORF">HDK90DRAFT_122945</name>
</gene>
<dbReference type="Gene3D" id="1.10.510.10">
    <property type="entry name" value="Transferase(Phosphotransferase) domain 1"/>
    <property type="match status" value="1"/>
</dbReference>
<feature type="binding site" evidence="9">
    <location>
        <position position="87"/>
    </location>
    <ligand>
        <name>ATP</name>
        <dbReference type="ChEBI" id="CHEBI:30616"/>
    </ligand>
</feature>
<evidence type="ECO:0000259" key="12">
    <source>
        <dbReference type="PROSITE" id="PS50011"/>
    </source>
</evidence>
<feature type="domain" description="Protein kinase" evidence="12">
    <location>
        <begin position="58"/>
        <end position="421"/>
    </location>
</feature>
<keyword evidence="4 9" id="KW-0547">Nucleotide-binding</keyword>
<evidence type="ECO:0000256" key="10">
    <source>
        <dbReference type="SAM" id="MobiDB-lite"/>
    </source>
</evidence>
<protein>
    <recommendedName>
        <fullName evidence="1">non-specific serine/threonine protein kinase</fullName>
        <ecNumber evidence="1">2.7.11.1</ecNumber>
    </recommendedName>
</protein>
<keyword evidence="5" id="KW-0418">Kinase</keyword>
<keyword evidence="11" id="KW-0812">Transmembrane</keyword>
<feature type="compositionally biased region" description="Basic and acidic residues" evidence="10">
    <location>
        <begin position="536"/>
        <end position="547"/>
    </location>
</feature>
<dbReference type="InterPro" id="IPR011009">
    <property type="entry name" value="Kinase-like_dom_sf"/>
</dbReference>
<feature type="compositionally biased region" description="Low complexity" evidence="10">
    <location>
        <begin position="1"/>
        <end position="18"/>
    </location>
</feature>
<dbReference type="PROSITE" id="PS50011">
    <property type="entry name" value="PROTEIN_KINASE_DOM"/>
    <property type="match status" value="1"/>
</dbReference>
<evidence type="ECO:0000256" key="8">
    <source>
        <dbReference type="ARBA" id="ARBA00048679"/>
    </source>
</evidence>
<proteinExistence type="predicted"/>
<evidence type="ECO:0000256" key="7">
    <source>
        <dbReference type="ARBA" id="ARBA00047899"/>
    </source>
</evidence>
<keyword evidence="2" id="KW-0723">Serine/threonine-protein kinase</keyword>
<keyword evidence="3" id="KW-0808">Transferase</keyword>
<feature type="compositionally biased region" description="Low complexity" evidence="10">
    <location>
        <begin position="548"/>
        <end position="558"/>
    </location>
</feature>
<feature type="region of interest" description="Disordered" evidence="10">
    <location>
        <begin position="1"/>
        <end position="26"/>
    </location>
</feature>
<dbReference type="Proteomes" id="UP001492380">
    <property type="component" value="Unassembled WGS sequence"/>
</dbReference>
<comment type="catalytic activity">
    <reaction evidence="8">
        <text>L-seryl-[protein] + ATP = O-phospho-L-seryl-[protein] + ADP + H(+)</text>
        <dbReference type="Rhea" id="RHEA:17989"/>
        <dbReference type="Rhea" id="RHEA-COMP:9863"/>
        <dbReference type="Rhea" id="RHEA-COMP:11604"/>
        <dbReference type="ChEBI" id="CHEBI:15378"/>
        <dbReference type="ChEBI" id="CHEBI:29999"/>
        <dbReference type="ChEBI" id="CHEBI:30616"/>
        <dbReference type="ChEBI" id="CHEBI:83421"/>
        <dbReference type="ChEBI" id="CHEBI:456216"/>
        <dbReference type="EC" id="2.7.11.1"/>
    </reaction>
</comment>
<evidence type="ECO:0000256" key="1">
    <source>
        <dbReference type="ARBA" id="ARBA00012513"/>
    </source>
</evidence>
<dbReference type="EC" id="2.7.11.1" evidence="1"/>
<keyword evidence="11" id="KW-1133">Transmembrane helix</keyword>
<dbReference type="PANTHER" id="PTHR47634">
    <property type="entry name" value="PROTEIN KINASE DOMAIN-CONTAINING PROTEIN-RELATED"/>
    <property type="match status" value="1"/>
</dbReference>
<dbReference type="InterPro" id="IPR000719">
    <property type="entry name" value="Prot_kinase_dom"/>
</dbReference>
<feature type="region of interest" description="Disordered" evidence="10">
    <location>
        <begin position="522"/>
        <end position="578"/>
    </location>
</feature>
<evidence type="ECO:0000256" key="11">
    <source>
        <dbReference type="SAM" id="Phobius"/>
    </source>
</evidence>
<evidence type="ECO:0000256" key="6">
    <source>
        <dbReference type="ARBA" id="ARBA00022840"/>
    </source>
</evidence>
<feature type="transmembrane region" description="Helical" evidence="11">
    <location>
        <begin position="611"/>
        <end position="633"/>
    </location>
</feature>
<dbReference type="Gene3D" id="3.30.200.20">
    <property type="entry name" value="Phosphorylase Kinase, domain 1"/>
    <property type="match status" value="1"/>
</dbReference>
<dbReference type="EMBL" id="JBBWRZ010000002">
    <property type="protein sequence ID" value="KAK8243421.1"/>
    <property type="molecule type" value="Genomic_DNA"/>
</dbReference>
<dbReference type="Pfam" id="PF00069">
    <property type="entry name" value="Pkinase"/>
    <property type="match status" value="1"/>
</dbReference>
<dbReference type="SUPFAM" id="SSF56112">
    <property type="entry name" value="Protein kinase-like (PK-like)"/>
    <property type="match status" value="1"/>
</dbReference>
<sequence>MDPSPQSTPSMPSTCTQSDPPKRGGPTYIRHDLVENLDCYAPGGYHPTHLGDIFHARYKVIHKLGWGSFSVVWLARDLQENRNVALKILMANSSQASSEAKILRALNHGNKERLGYQFIAHLLDEFQFDGPNGRHQCLVLKVSGTSVAESQDGIHPFPLDVARSISAQAILGLEYIHSCGVVHGDLHSRNILLNRPGLEYFTEAEVVEHLEEPERLEVTRHDGQPHGPEAPDYCVTPAFMGMRAEDVPANLTIVISDFSHSFFTTDRCESLSTPLRLVPPEQLFKGALGPAADVWTLAMTVYSILSTRPLVDGWEPSAGRIIAEWIDALGPPPEDWWERRSDREDVFGAANSWTGSDKRPLSTRIGRMEREDEMGDDERKSLERLFQGARAGYEDLELSGMLEYKPSERVETRDVVFTDWVLQYAMPNFMKQHDPGVKFPTPFRPGLRGGASPREQEAASQTYRSKSEEPRPRLRGGATPKEQEAAFRGERRGSQKPGRTARQQAAIDALWEQIDGFQLRPYSRGNAAEAATDGSTRNEDDGARSDTDSTSLPPSSSRRPSDHTTPHLYATCAPQSASPVVVDAETDTQRVGGGEGSDTRWTAEAECGMGWWREGIIIGVIGFGIGIGIGVGIDMA</sequence>
<dbReference type="InterPro" id="IPR017441">
    <property type="entry name" value="Protein_kinase_ATP_BS"/>
</dbReference>
<accession>A0ABR1YXH3</accession>
<comment type="caution">
    <text evidence="13">The sequence shown here is derived from an EMBL/GenBank/DDBJ whole genome shotgun (WGS) entry which is preliminary data.</text>
</comment>
<evidence type="ECO:0000256" key="9">
    <source>
        <dbReference type="PROSITE-ProRule" id="PRU10141"/>
    </source>
</evidence>
<dbReference type="PANTHER" id="PTHR47634:SF9">
    <property type="entry name" value="PROTEIN KINASE DOMAIN-CONTAINING PROTEIN-RELATED"/>
    <property type="match status" value="1"/>
</dbReference>
<keyword evidence="11" id="KW-0472">Membrane</keyword>